<evidence type="ECO:0000256" key="1">
    <source>
        <dbReference type="SAM" id="MobiDB-lite"/>
    </source>
</evidence>
<dbReference type="Proteomes" id="UP000053593">
    <property type="component" value="Unassembled WGS sequence"/>
</dbReference>
<dbReference type="OrthoDB" id="264354at2759"/>
<feature type="transmembrane region" description="Helical" evidence="2">
    <location>
        <begin position="105"/>
        <end position="127"/>
    </location>
</feature>
<dbReference type="AlphaFoldDB" id="A0A0D0CH29"/>
<name>A0A0D0CH29_9AGAR</name>
<organism evidence="3 4">
    <name type="scientific">Collybiopsis luxurians FD-317 M1</name>
    <dbReference type="NCBI Taxonomy" id="944289"/>
    <lineage>
        <taxon>Eukaryota</taxon>
        <taxon>Fungi</taxon>
        <taxon>Dikarya</taxon>
        <taxon>Basidiomycota</taxon>
        <taxon>Agaricomycotina</taxon>
        <taxon>Agaricomycetes</taxon>
        <taxon>Agaricomycetidae</taxon>
        <taxon>Agaricales</taxon>
        <taxon>Marasmiineae</taxon>
        <taxon>Omphalotaceae</taxon>
        <taxon>Collybiopsis</taxon>
        <taxon>Collybiopsis luxurians</taxon>
    </lineage>
</organism>
<dbReference type="EMBL" id="KN834769">
    <property type="protein sequence ID" value="KIK61959.1"/>
    <property type="molecule type" value="Genomic_DNA"/>
</dbReference>
<proteinExistence type="predicted"/>
<dbReference type="HOGENOM" id="CLU_1421548_0_0_1"/>
<keyword evidence="2" id="KW-0812">Transmembrane</keyword>
<reference evidence="3 4" key="1">
    <citation type="submission" date="2014-04" db="EMBL/GenBank/DDBJ databases">
        <title>Evolutionary Origins and Diversification of the Mycorrhizal Mutualists.</title>
        <authorList>
            <consortium name="DOE Joint Genome Institute"/>
            <consortium name="Mycorrhizal Genomics Consortium"/>
            <person name="Kohler A."/>
            <person name="Kuo A."/>
            <person name="Nagy L.G."/>
            <person name="Floudas D."/>
            <person name="Copeland A."/>
            <person name="Barry K.W."/>
            <person name="Cichocki N."/>
            <person name="Veneault-Fourrey C."/>
            <person name="LaButti K."/>
            <person name="Lindquist E.A."/>
            <person name="Lipzen A."/>
            <person name="Lundell T."/>
            <person name="Morin E."/>
            <person name="Murat C."/>
            <person name="Riley R."/>
            <person name="Ohm R."/>
            <person name="Sun H."/>
            <person name="Tunlid A."/>
            <person name="Henrissat B."/>
            <person name="Grigoriev I.V."/>
            <person name="Hibbett D.S."/>
            <person name="Martin F."/>
        </authorList>
    </citation>
    <scope>NUCLEOTIDE SEQUENCE [LARGE SCALE GENOMIC DNA]</scope>
    <source>
        <strain evidence="3 4">FD-317 M1</strain>
    </source>
</reference>
<evidence type="ECO:0000313" key="3">
    <source>
        <dbReference type="EMBL" id="KIK61959.1"/>
    </source>
</evidence>
<keyword evidence="2" id="KW-0472">Membrane</keyword>
<keyword evidence="2" id="KW-1133">Transmembrane helix</keyword>
<feature type="compositionally biased region" description="Basic and acidic residues" evidence="1">
    <location>
        <begin position="40"/>
        <end position="53"/>
    </location>
</feature>
<evidence type="ECO:0000313" key="4">
    <source>
        <dbReference type="Proteomes" id="UP000053593"/>
    </source>
</evidence>
<feature type="transmembrane region" description="Helical" evidence="2">
    <location>
        <begin position="139"/>
        <end position="158"/>
    </location>
</feature>
<feature type="transmembrane region" description="Helical" evidence="2">
    <location>
        <begin position="74"/>
        <end position="93"/>
    </location>
</feature>
<evidence type="ECO:0000256" key="2">
    <source>
        <dbReference type="SAM" id="Phobius"/>
    </source>
</evidence>
<gene>
    <name evidence="3" type="ORF">GYMLUDRAFT_243112</name>
</gene>
<sequence length="191" mass="21588">MTYFRPRKSLERITIRRGVATEDVVVVPYHSRTKPRKGCRSSDKSRQKQRTEGPHASLQWLAVKRGLLWPVKATYMPIFRGIILLLWSMFNGWTRPDPVAVTPDIIGPAAGSTTVIILLPVLIFYGVDYYFFPLVGRHVDWTFIFAYVYSGLFCLIAFTHTFALCEMLAVAAAGSQTQRVLGGDETQESDI</sequence>
<feature type="region of interest" description="Disordered" evidence="1">
    <location>
        <begin position="31"/>
        <end position="53"/>
    </location>
</feature>
<accession>A0A0D0CH29</accession>
<protein>
    <submittedName>
        <fullName evidence="3">Uncharacterized protein</fullName>
    </submittedName>
</protein>
<keyword evidence="4" id="KW-1185">Reference proteome</keyword>